<sequence length="1646" mass="170718">MLASRDSLLHQHRPYQDAPQQMRTRTDADRDNDGLLDAFNDADSFARNDSPAPSLRINTWLSELRLTEPSAHSPALLGRAPSPPTEYEPAMRADSPLCGTAFDAPGAPPTADPLCFPSHFYSRVSPMPEATEEDEKEGSERDAEAEDTEELRAFVREIGQTFDGPRDVDKPLPPSPPPLSRSHSQTKLHSHGRQLSRQSSTGVGARPTHSRRPSRSSRFPSVSDTPGSPTVAPHRHAVYIPTPTPADELSASLASPSASAFGVTPNSSNAPSNTPTTPSTASTAMPPVTPVGIPPASPMGSPRSPTVLAPLVIPPAPRVPPPTPTTSTPLTRFPSTPPSVHTPRRTAPPTPTLSPSSSTTFTSGSGSGASSTFTSGSSSLSLAGTSLASTMHGRGLAQAPTPTPATMARNGNTSQVFLGHYTEDADGEDSTADYGFPRVPYEEDAYADDDEDDDEYEDDEFTGTQDPALSSRWSLGSSNDAAHAPPPTPEGEFPFSRIRGKRDSAGVVNAKKNDGKDGSVIVRSLASLGRKYAGKKKGTKRSSQQVGDVGKRESIVENGTLGVVGTADDDRTTPAGTTAVFSAPVSSGDAPASLAAKPSTDSFAISDADADKDKPTKRKRLASLISRLSSGPAHFASPSGLSAAAAMSLPPVPPTPTLSPTASTFGAAASLSSPTQSNFASYVFGTPYSTDSTRPPTPSSSAPSGSNPDMPQVFFPPPSTSPSFIVTSRRPSVTDSTSPSFIVTSRRPSVADSTSPSFIVTSRRPSVTDSTSPSFIVTSVTDVPHTPSSMTSFATSVSRSTTDTSGSRQKSRTPSTGATSATDDGSAKTHHSHDAELASTPEAAEENMDDTTSASVDLAHDGAWRYMYEGSFGGNKRDSSSYLGAYAESVDSASVYPDSDIGAHPQPVSYLGVHPEAELGGQSGMDLGTDDYAPEQDGMKFAKRQDEYDYLRSDSDMTSDEESPLVQTPYVSGVAADAGSGADEPHIASPTPDNTVSFSPTSPTSVLGSPITLTGASPLKRRPTAFVRAASTDALRDLQDKALPRVPSPGSETVRVVRQTRSQNALDSFHLPSTPKTPSSPQASPALSPAPTEKQASSPPTPTLSPGQVQGPPRTSSIQFHEPERRDRDRDTQWLAERREQVRQQRSFTFSHSLRAAYSPVSPSSTPAFASGPHPASSSSSSPSSPTSVVPGPSVPPAGPISGSPAPSALGAGAPTSTSSPNPALHPRTSAALFPLTGGPTALPIRGGERPLTARARARSASASAGASARPSTSGGGFGLGIGLARAPALLPSPTLRPTTAGGSAAPRPTTTAVPAMPKLLATPALGPAPMPAFVANTGSSEPAGELALALGPRPRADSVSGPVYSSGSASAAASAAVANVNANGTPRVLRPAPSLGSLPGATKSRVSLAGLVRRMGMGMGKKDREPLSPAHTHPMARDDELPPPPASAPAAPLKEEMGLPPSLSRHQGFADDHFTEVIPRENGTVMLEDDETDVDVTGNFGSVRMAPGVPFERPSPPPSPASMRRRRPALMAKLGLGAEEYSSSNASSTVSLGMGSMASLGGMRRSPKRKLVVTGVHLEDATAHAAVRAWAESFGTVKSLERQPDGTVVIDWKGRSAADTVGRVQSKTHINGAGSVSLSWSTKRR</sequence>
<feature type="compositionally biased region" description="Low complexity" evidence="1">
    <location>
        <begin position="353"/>
        <end position="390"/>
    </location>
</feature>
<feature type="region of interest" description="Disordered" evidence="1">
    <location>
        <begin position="976"/>
        <end position="1017"/>
    </location>
</feature>
<feature type="region of interest" description="Disordered" evidence="1">
    <location>
        <begin position="532"/>
        <end position="618"/>
    </location>
</feature>
<accession>A0ABR3JQU7</accession>
<feature type="compositionally biased region" description="Pro residues" evidence="1">
    <location>
        <begin position="287"/>
        <end position="297"/>
    </location>
</feature>
<comment type="caution">
    <text evidence="2">The sequence shown here is derived from an EMBL/GenBank/DDBJ whole genome shotgun (WGS) entry which is preliminary data.</text>
</comment>
<feature type="compositionally biased region" description="Polar residues" evidence="1">
    <location>
        <begin position="725"/>
        <end position="823"/>
    </location>
</feature>
<evidence type="ECO:0008006" key="4">
    <source>
        <dbReference type="Google" id="ProtNLM"/>
    </source>
</evidence>
<feature type="compositionally biased region" description="Polar residues" evidence="1">
    <location>
        <begin position="462"/>
        <end position="480"/>
    </location>
</feature>
<feature type="compositionally biased region" description="Low complexity" evidence="1">
    <location>
        <begin position="325"/>
        <end position="334"/>
    </location>
</feature>
<feature type="region of interest" description="Disordered" evidence="1">
    <location>
        <begin position="1291"/>
        <end position="1313"/>
    </location>
</feature>
<dbReference type="Proteomes" id="UP001556367">
    <property type="component" value="Unassembled WGS sequence"/>
</dbReference>
<feature type="region of interest" description="Disordered" evidence="1">
    <location>
        <begin position="1065"/>
        <end position="1131"/>
    </location>
</feature>
<feature type="region of interest" description="Disordered" evidence="1">
    <location>
        <begin position="1158"/>
        <end position="1274"/>
    </location>
</feature>
<feature type="region of interest" description="Disordered" evidence="1">
    <location>
        <begin position="916"/>
        <end position="935"/>
    </location>
</feature>
<evidence type="ECO:0000256" key="1">
    <source>
        <dbReference type="SAM" id="MobiDB-lite"/>
    </source>
</evidence>
<protein>
    <recommendedName>
        <fullName evidence="4">Proteophosphoglycan ppg4</fullName>
    </recommendedName>
</protein>
<feature type="compositionally biased region" description="Low complexity" evidence="1">
    <location>
        <begin position="1167"/>
        <end position="1192"/>
    </location>
</feature>
<feature type="region of interest" description="Disordered" evidence="1">
    <location>
        <begin position="1506"/>
        <end position="1525"/>
    </location>
</feature>
<reference evidence="3" key="1">
    <citation type="submission" date="2024-06" db="EMBL/GenBank/DDBJ databases">
        <title>Multi-omics analyses provide insights into the biosynthesis of the anticancer antibiotic pleurotin in Hohenbuehelia grisea.</title>
        <authorList>
            <person name="Weaver J.A."/>
            <person name="Alberti F."/>
        </authorList>
    </citation>
    <scope>NUCLEOTIDE SEQUENCE [LARGE SCALE GENOMIC DNA]</scope>
    <source>
        <strain evidence="3">T-177</strain>
    </source>
</reference>
<evidence type="ECO:0000313" key="3">
    <source>
        <dbReference type="Proteomes" id="UP001556367"/>
    </source>
</evidence>
<keyword evidence="3" id="KW-1185">Reference proteome</keyword>
<organism evidence="2 3">
    <name type="scientific">Hohenbuehelia grisea</name>
    <dbReference type="NCBI Taxonomy" id="104357"/>
    <lineage>
        <taxon>Eukaryota</taxon>
        <taxon>Fungi</taxon>
        <taxon>Dikarya</taxon>
        <taxon>Basidiomycota</taxon>
        <taxon>Agaricomycotina</taxon>
        <taxon>Agaricomycetes</taxon>
        <taxon>Agaricomycetidae</taxon>
        <taxon>Agaricales</taxon>
        <taxon>Pleurotineae</taxon>
        <taxon>Pleurotaceae</taxon>
        <taxon>Hohenbuehelia</taxon>
    </lineage>
</organism>
<feature type="compositionally biased region" description="Acidic residues" evidence="1">
    <location>
        <begin position="442"/>
        <end position="461"/>
    </location>
</feature>
<feature type="region of interest" description="Disordered" evidence="1">
    <location>
        <begin position="1420"/>
        <end position="1453"/>
    </location>
</feature>
<feature type="compositionally biased region" description="Low complexity" evidence="1">
    <location>
        <begin position="686"/>
        <end position="708"/>
    </location>
</feature>
<feature type="compositionally biased region" description="Low complexity" evidence="1">
    <location>
        <begin position="397"/>
        <end position="406"/>
    </location>
</feature>
<feature type="region of interest" description="Disordered" evidence="1">
    <location>
        <begin position="126"/>
        <end position="515"/>
    </location>
</feature>
<feature type="compositionally biased region" description="Polar residues" evidence="1">
    <location>
        <begin position="1094"/>
        <end position="1119"/>
    </location>
</feature>
<feature type="compositionally biased region" description="Polar residues" evidence="1">
    <location>
        <begin position="670"/>
        <end position="680"/>
    </location>
</feature>
<feature type="compositionally biased region" description="Low complexity" evidence="1">
    <location>
        <begin position="245"/>
        <end position="286"/>
    </location>
</feature>
<feature type="region of interest" description="Disordered" evidence="1">
    <location>
        <begin position="632"/>
        <end position="852"/>
    </location>
</feature>
<proteinExistence type="predicted"/>
<feature type="compositionally biased region" description="Low complexity" evidence="1">
    <location>
        <begin position="1259"/>
        <end position="1273"/>
    </location>
</feature>
<feature type="region of interest" description="Disordered" evidence="1">
    <location>
        <begin position="1"/>
        <end position="36"/>
    </location>
</feature>
<gene>
    <name evidence="2" type="ORF">HGRIS_000367</name>
</gene>
<feature type="compositionally biased region" description="Basic and acidic residues" evidence="1">
    <location>
        <begin position="24"/>
        <end position="33"/>
    </location>
</feature>
<evidence type="ECO:0000313" key="2">
    <source>
        <dbReference type="EMBL" id="KAL0958205.1"/>
    </source>
</evidence>
<feature type="compositionally biased region" description="Low complexity" evidence="1">
    <location>
        <begin position="1200"/>
        <end position="1215"/>
    </location>
</feature>
<feature type="compositionally biased region" description="Low complexity" evidence="1">
    <location>
        <begin position="995"/>
        <end position="1006"/>
    </location>
</feature>
<name>A0ABR3JQU7_9AGAR</name>
<feature type="compositionally biased region" description="Acidic residues" evidence="1">
    <location>
        <begin position="130"/>
        <end position="149"/>
    </location>
</feature>
<feature type="compositionally biased region" description="Basic and acidic residues" evidence="1">
    <location>
        <begin position="1121"/>
        <end position="1131"/>
    </location>
</feature>
<feature type="compositionally biased region" description="Pro residues" evidence="1">
    <location>
        <begin position="312"/>
        <end position="324"/>
    </location>
</feature>
<dbReference type="EMBL" id="JASNQZ010000004">
    <property type="protein sequence ID" value="KAL0958205.1"/>
    <property type="molecule type" value="Genomic_DNA"/>
</dbReference>
<feature type="compositionally biased region" description="Low complexity" evidence="1">
    <location>
        <begin position="1079"/>
        <end position="1091"/>
    </location>
</feature>
<feature type="compositionally biased region" description="Basic residues" evidence="1">
    <location>
        <begin position="184"/>
        <end position="194"/>
    </location>
</feature>